<dbReference type="Proteomes" id="UP000250321">
    <property type="component" value="Unassembled WGS sequence"/>
</dbReference>
<sequence>MPPTSSSSSKRTRAFPLCGFLTRRLLCSRQAFFSFSMVLASVATCPDVSASAEEDEVPLVSLVTVSSGSCWACTLPTNSAWLSCSISFCAQRLLLRFCTSFTPFRI</sequence>
<reference evidence="1 2" key="1">
    <citation type="submission" date="2018-02" db="EMBL/GenBank/DDBJ databases">
        <title>Draft genome of wild Prunus yedoensis var. nudiflora.</title>
        <authorList>
            <person name="Baek S."/>
            <person name="Kim J.-H."/>
            <person name="Choi K."/>
            <person name="Kim G.-B."/>
            <person name="Cho A."/>
            <person name="Jang H."/>
            <person name="Shin C.-H."/>
            <person name="Yu H.-J."/>
            <person name="Mun J.-H."/>
        </authorList>
    </citation>
    <scope>NUCLEOTIDE SEQUENCE [LARGE SCALE GENOMIC DNA]</scope>
    <source>
        <strain evidence="2">cv. Jeju island</strain>
        <tissue evidence="1">Leaf</tissue>
    </source>
</reference>
<comment type="caution">
    <text evidence="1">The sequence shown here is derived from an EMBL/GenBank/DDBJ whole genome shotgun (WGS) entry which is preliminary data.</text>
</comment>
<accession>A0A314ZNP2</accession>
<gene>
    <name evidence="1" type="ORF">Pyn_25932</name>
</gene>
<evidence type="ECO:0000313" key="2">
    <source>
        <dbReference type="Proteomes" id="UP000250321"/>
    </source>
</evidence>
<name>A0A314ZNP2_PRUYE</name>
<dbReference type="AlphaFoldDB" id="A0A314ZNP2"/>
<proteinExistence type="predicted"/>
<dbReference type="EMBL" id="PJQY01000054">
    <property type="protein sequence ID" value="PQQ19837.1"/>
    <property type="molecule type" value="Genomic_DNA"/>
</dbReference>
<keyword evidence="2" id="KW-1185">Reference proteome</keyword>
<protein>
    <submittedName>
        <fullName evidence="1">Zinc finger MYM-type protein 1-like</fullName>
    </submittedName>
</protein>
<evidence type="ECO:0000313" key="1">
    <source>
        <dbReference type="EMBL" id="PQQ19837.1"/>
    </source>
</evidence>
<organism evidence="1 2">
    <name type="scientific">Prunus yedoensis var. nudiflora</name>
    <dbReference type="NCBI Taxonomy" id="2094558"/>
    <lineage>
        <taxon>Eukaryota</taxon>
        <taxon>Viridiplantae</taxon>
        <taxon>Streptophyta</taxon>
        <taxon>Embryophyta</taxon>
        <taxon>Tracheophyta</taxon>
        <taxon>Spermatophyta</taxon>
        <taxon>Magnoliopsida</taxon>
        <taxon>eudicotyledons</taxon>
        <taxon>Gunneridae</taxon>
        <taxon>Pentapetalae</taxon>
        <taxon>rosids</taxon>
        <taxon>fabids</taxon>
        <taxon>Rosales</taxon>
        <taxon>Rosaceae</taxon>
        <taxon>Amygdaloideae</taxon>
        <taxon>Amygdaleae</taxon>
        <taxon>Prunus</taxon>
    </lineage>
</organism>